<gene>
    <name evidence="7" type="primary">cas3</name>
    <name evidence="7" type="ORF">HXM94_07890</name>
</gene>
<evidence type="ECO:0000256" key="3">
    <source>
        <dbReference type="ARBA" id="ARBA00022806"/>
    </source>
</evidence>
<dbReference type="AlphaFoldDB" id="A0A930E2Y4"/>
<keyword evidence="5" id="KW-0051">Antiviral defense</keyword>
<dbReference type="GO" id="GO:0005524">
    <property type="term" value="F:ATP binding"/>
    <property type="evidence" value="ECO:0007669"/>
    <property type="project" value="UniProtKB-KW"/>
</dbReference>
<dbReference type="RefSeq" id="WP_278478562.1">
    <property type="nucleotide sequence ID" value="NZ_JABZRE010000048.1"/>
</dbReference>
<reference evidence="7" key="1">
    <citation type="submission" date="2020-04" db="EMBL/GenBank/DDBJ databases">
        <title>Deep metagenomics examines the oral microbiome during advanced dental caries in children, revealing novel taxa and co-occurrences with host molecules.</title>
        <authorList>
            <person name="Baker J.L."/>
            <person name="Morton J.T."/>
            <person name="Dinis M."/>
            <person name="Alvarez R."/>
            <person name="Tran N.C."/>
            <person name="Knight R."/>
            <person name="Edlund A."/>
        </authorList>
    </citation>
    <scope>NUCLEOTIDE SEQUENCE</scope>
    <source>
        <strain evidence="7">JCVI_23_bin.11</strain>
    </source>
</reference>
<protein>
    <submittedName>
        <fullName evidence="7">CRISPR-associated helicase Cas3</fullName>
    </submittedName>
</protein>
<evidence type="ECO:0000256" key="5">
    <source>
        <dbReference type="ARBA" id="ARBA00023118"/>
    </source>
</evidence>
<evidence type="ECO:0000259" key="6">
    <source>
        <dbReference type="PROSITE" id="PS51192"/>
    </source>
</evidence>
<dbReference type="InterPro" id="IPR011545">
    <property type="entry name" value="DEAD/DEAH_box_helicase_dom"/>
</dbReference>
<sequence>LNKCDYSASAHIPAEFYPNFLEKGLDNLLNSWKREDDKANWNELQNFCKENKKENLIVIAQTGMGKTEAGLHWIGDTKGFFVLPLKTAINSIYNRITNNICNGEEIEERVALLHSDTLSMYLENFDGEDNDKILSYYENSKKFSIPLNITTPDQIFDFVFRSKGFEFKNAMMSYSKVVIDEIQAYSPELLATLIRGIQDIIEIGGKVSIFTATFPPFIKDLLFTEDFDYLNKEEQKYKFITKEFTNDMKRHNVKILDEELNSEYIYNHYVKNNSNNKKYLVVCNTIKKSQEIFEDLKEKGLVNINILHSKFIKKERNEKENKIIEIGKTENIGNEIWISTQIVEASLDIDFDFLFTELSDLNGLFQRLGRVNRKGKKEVNDYNCYVFTEINKNLLKENKDSKKGFIYKEIYDLSKEAIKQKGDGILTEKDKQNLIKEFFTFEKIKESAFLKEYKDRYNYINISLRDLGIETETKQTFRDIISFNVFPVDIERGLLNENEINSILNELKDIKSKLICSESEDEKIELKLKYTKKLDELMKYTVSVGLYDTKYLKEKIEISKNINLYKVYCKYDEKGFIRLTSEEGMLLDGVGFEKIIDVNKTDYEYEYDSFI</sequence>
<dbReference type="PROSITE" id="PS51192">
    <property type="entry name" value="HELICASE_ATP_BIND_1"/>
    <property type="match status" value="1"/>
</dbReference>
<dbReference type="InterPro" id="IPR006474">
    <property type="entry name" value="Helicase_Cas3_CRISPR-ass_core"/>
</dbReference>
<dbReference type="GO" id="GO:0003724">
    <property type="term" value="F:RNA helicase activity"/>
    <property type="evidence" value="ECO:0007669"/>
    <property type="project" value="TreeGrafter"/>
</dbReference>
<dbReference type="Proteomes" id="UP000758611">
    <property type="component" value="Unassembled WGS sequence"/>
</dbReference>
<keyword evidence="1" id="KW-0547">Nucleotide-binding</keyword>
<dbReference type="Gene3D" id="3.40.50.300">
    <property type="entry name" value="P-loop containing nucleotide triphosphate hydrolases"/>
    <property type="match status" value="2"/>
</dbReference>
<dbReference type="EMBL" id="JABZRE010000048">
    <property type="protein sequence ID" value="MBF1307680.1"/>
    <property type="molecule type" value="Genomic_DNA"/>
</dbReference>
<dbReference type="GO" id="GO:0016787">
    <property type="term" value="F:hydrolase activity"/>
    <property type="evidence" value="ECO:0007669"/>
    <property type="project" value="UniProtKB-KW"/>
</dbReference>
<dbReference type="InterPro" id="IPR050079">
    <property type="entry name" value="DEAD_box_RNA_helicase"/>
</dbReference>
<keyword evidence="2" id="KW-0378">Hydrolase</keyword>
<dbReference type="InterPro" id="IPR054712">
    <property type="entry name" value="Cas3-like_dom"/>
</dbReference>
<dbReference type="Pfam" id="PF22590">
    <property type="entry name" value="Cas3-like_C_2"/>
    <property type="match status" value="1"/>
</dbReference>
<keyword evidence="4" id="KW-0067">ATP-binding</keyword>
<dbReference type="GO" id="GO:0051607">
    <property type="term" value="P:defense response to virus"/>
    <property type="evidence" value="ECO:0007669"/>
    <property type="project" value="UniProtKB-KW"/>
</dbReference>
<dbReference type="NCBIfam" id="TIGR01587">
    <property type="entry name" value="cas3_core"/>
    <property type="match status" value="1"/>
</dbReference>
<evidence type="ECO:0000256" key="2">
    <source>
        <dbReference type="ARBA" id="ARBA00022801"/>
    </source>
</evidence>
<dbReference type="Pfam" id="PF00270">
    <property type="entry name" value="DEAD"/>
    <property type="match status" value="1"/>
</dbReference>
<evidence type="ECO:0000256" key="4">
    <source>
        <dbReference type="ARBA" id="ARBA00022840"/>
    </source>
</evidence>
<evidence type="ECO:0000256" key="1">
    <source>
        <dbReference type="ARBA" id="ARBA00022741"/>
    </source>
</evidence>
<dbReference type="GO" id="GO:0003676">
    <property type="term" value="F:nucleic acid binding"/>
    <property type="evidence" value="ECO:0007669"/>
    <property type="project" value="InterPro"/>
</dbReference>
<evidence type="ECO:0000313" key="7">
    <source>
        <dbReference type="EMBL" id="MBF1307680.1"/>
    </source>
</evidence>
<dbReference type="GO" id="GO:0005829">
    <property type="term" value="C:cytosol"/>
    <property type="evidence" value="ECO:0007669"/>
    <property type="project" value="TreeGrafter"/>
</dbReference>
<dbReference type="SUPFAM" id="SSF52540">
    <property type="entry name" value="P-loop containing nucleoside triphosphate hydrolases"/>
    <property type="match status" value="1"/>
</dbReference>
<organism evidence="7 8">
    <name type="scientific">Parvimonas micra</name>
    <dbReference type="NCBI Taxonomy" id="33033"/>
    <lineage>
        <taxon>Bacteria</taxon>
        <taxon>Bacillati</taxon>
        <taxon>Bacillota</taxon>
        <taxon>Tissierellia</taxon>
        <taxon>Tissierellales</taxon>
        <taxon>Peptoniphilaceae</taxon>
        <taxon>Parvimonas</taxon>
    </lineage>
</organism>
<dbReference type="InterPro" id="IPR027417">
    <property type="entry name" value="P-loop_NTPase"/>
</dbReference>
<feature type="domain" description="Helicase ATP-binding" evidence="6">
    <location>
        <begin position="47"/>
        <end position="232"/>
    </location>
</feature>
<dbReference type="InterPro" id="IPR014001">
    <property type="entry name" value="Helicase_ATP-bd"/>
</dbReference>
<dbReference type="PANTHER" id="PTHR47959">
    <property type="entry name" value="ATP-DEPENDENT RNA HELICASE RHLE-RELATED"/>
    <property type="match status" value="1"/>
</dbReference>
<feature type="non-terminal residue" evidence="7">
    <location>
        <position position="1"/>
    </location>
</feature>
<name>A0A930E2Y4_9FIRM</name>
<dbReference type="SMART" id="SM00487">
    <property type="entry name" value="DEXDc"/>
    <property type="match status" value="1"/>
</dbReference>
<dbReference type="PANTHER" id="PTHR47959:SF16">
    <property type="entry name" value="CRISPR-ASSOCIATED NUCLEASE_HELICASE CAS3-RELATED"/>
    <property type="match status" value="1"/>
</dbReference>
<comment type="caution">
    <text evidence="7">The sequence shown here is derived from an EMBL/GenBank/DDBJ whole genome shotgun (WGS) entry which is preliminary data.</text>
</comment>
<proteinExistence type="predicted"/>
<keyword evidence="3" id="KW-0347">Helicase</keyword>
<evidence type="ECO:0000313" key="8">
    <source>
        <dbReference type="Proteomes" id="UP000758611"/>
    </source>
</evidence>
<accession>A0A930E2Y4</accession>